<evidence type="ECO:0000313" key="2">
    <source>
        <dbReference type="EMBL" id="PHK04385.1"/>
    </source>
</evidence>
<comment type="caution">
    <text evidence="2">The sequence shown here is derived from an EMBL/GenBank/DDBJ whole genome shotgun (WGS) entry which is preliminary data.</text>
</comment>
<dbReference type="InterPro" id="IPR017853">
    <property type="entry name" value="GH"/>
</dbReference>
<gene>
    <name evidence="2" type="ORF">VF08_11240</name>
</gene>
<dbReference type="GeneID" id="57095263"/>
<proteinExistence type="predicted"/>
<dbReference type="Proteomes" id="UP000222310">
    <property type="component" value="Unassembled WGS sequence"/>
</dbReference>
<protein>
    <recommendedName>
        <fullName evidence="1">Glycosyl hydrolase family 13 catalytic domain-containing protein</fullName>
    </recommendedName>
</protein>
<dbReference type="AlphaFoldDB" id="A0A9Q5ZD73"/>
<sequence>MTADLLARKETSFVLWHVGNTTPVPSLIVGQVKPGAPLTFIDKQEFPLTQVPGFPDLWEISATKCNLKDGEVYHYWFEVTVSHPDPNRAGKRLRVTDPTAYMVDWRLTPFVDSPFNDDDRYPPAVIKCAIKDGVAKLVATDLGGEEISFPHTTKLETLPTNNQLVIYELPTTWSRSSEVGGRNMGVGTFLDVAALIEKDLEAPDFSELDVVEKGKSYLTELGINALELLPPADSTYNRQWGYGTTNYLAPDFELGLPSFYSWSTPNRDLAKLIDICHTNGIRFFVDTVMAFSKNNPYLAVACDDFFILDPSQAKSDPDAHNSRAKDDNNLRNAYGASLFRYAKMVRGYDPISGKVQTISPGRQLMKTALTRWMNDFHIDGLRLDSIENVYNWDFIQEYKDLARELNRLRFAVQGANGAEERFLVVGEELNEPKALLSQQRLDGLWHQSFKDYIRMALIGRHHESEPWNFAETVRKAIDCRRFGYSDLTQAILYLTSHDVEGYRNERLYNFFQENGVFDCEKRFKLAFTCLLTAVGIPMILAGDEFADQHNLFDAKGNVNQEGGKQVDPVHFGRLADPWRKNVKDYVSRLIKFRTSYDALAVNDTDFLHVDLNDNKRVLVWRRGRPNSDKQVVVVANFSDFITSNAESPGAEYFVHNWPATPPGKHWYEVSQKDAKRLVDSNRVGREPIYSWEAKVYALF</sequence>
<dbReference type="EMBL" id="LAHD01000026">
    <property type="protein sequence ID" value="PHK04385.1"/>
    <property type="molecule type" value="Genomic_DNA"/>
</dbReference>
<dbReference type="SUPFAM" id="SSF51445">
    <property type="entry name" value="(Trans)glycosidases"/>
    <property type="match status" value="1"/>
</dbReference>
<evidence type="ECO:0000313" key="3">
    <source>
        <dbReference type="Proteomes" id="UP000222310"/>
    </source>
</evidence>
<dbReference type="InterPro" id="IPR006047">
    <property type="entry name" value="GH13_cat_dom"/>
</dbReference>
<feature type="domain" description="Glycosyl hydrolase family 13 catalytic" evidence="1">
    <location>
        <begin position="171"/>
        <end position="593"/>
    </location>
</feature>
<organism evidence="2 3">
    <name type="scientific">Nostoc linckia z8</name>
    <dbReference type="NCBI Taxonomy" id="1628746"/>
    <lineage>
        <taxon>Bacteria</taxon>
        <taxon>Bacillati</taxon>
        <taxon>Cyanobacteriota</taxon>
        <taxon>Cyanophyceae</taxon>
        <taxon>Nostocales</taxon>
        <taxon>Nostocaceae</taxon>
        <taxon>Nostoc</taxon>
    </lineage>
</organism>
<dbReference type="RefSeq" id="WP_099067766.1">
    <property type="nucleotide sequence ID" value="NZ_LAHD01000026.1"/>
</dbReference>
<dbReference type="Gene3D" id="3.20.20.80">
    <property type="entry name" value="Glycosidases"/>
    <property type="match status" value="1"/>
</dbReference>
<dbReference type="GO" id="GO:0005975">
    <property type="term" value="P:carbohydrate metabolic process"/>
    <property type="evidence" value="ECO:0007669"/>
    <property type="project" value="InterPro"/>
</dbReference>
<reference evidence="2 3" key="1">
    <citation type="submission" date="2015-02" db="EMBL/GenBank/DDBJ databases">
        <title>Nostoc linckia genome annotation.</title>
        <authorList>
            <person name="Zhou Z."/>
        </authorList>
    </citation>
    <scope>NUCLEOTIDE SEQUENCE [LARGE SCALE GENOMIC DNA]</scope>
    <source>
        <strain evidence="3">z8</strain>
    </source>
</reference>
<accession>A0A9Q5ZD73</accession>
<name>A0A9Q5ZD73_NOSLI</name>
<evidence type="ECO:0000259" key="1">
    <source>
        <dbReference type="SMART" id="SM00642"/>
    </source>
</evidence>
<dbReference type="PANTHER" id="PTHR43002">
    <property type="entry name" value="GLYCOGEN DEBRANCHING ENZYME"/>
    <property type="match status" value="1"/>
</dbReference>
<dbReference type="SMART" id="SM00642">
    <property type="entry name" value="Aamy"/>
    <property type="match status" value="1"/>
</dbReference>
<dbReference type="Pfam" id="PF00128">
    <property type="entry name" value="Alpha-amylase"/>
    <property type="match status" value="1"/>
</dbReference>